<evidence type="ECO:0000256" key="2">
    <source>
        <dbReference type="ARBA" id="ARBA00022679"/>
    </source>
</evidence>
<reference evidence="10" key="1">
    <citation type="submission" date="2022-12" db="EMBL/GenBank/DDBJ databases">
        <authorList>
            <person name="Brejova B."/>
        </authorList>
    </citation>
    <scope>NUCLEOTIDE SEQUENCE</scope>
</reference>
<comment type="similarity">
    <text evidence="1 8">Belongs to the PDK/BCKDK protein kinase family.</text>
</comment>
<organism evidence="10 11">
    <name type="scientific">Candida verbasci</name>
    <dbReference type="NCBI Taxonomy" id="1227364"/>
    <lineage>
        <taxon>Eukaryota</taxon>
        <taxon>Fungi</taxon>
        <taxon>Dikarya</taxon>
        <taxon>Ascomycota</taxon>
        <taxon>Saccharomycotina</taxon>
        <taxon>Pichiomycetes</taxon>
        <taxon>Debaryomycetaceae</taxon>
        <taxon>Candida/Lodderomyces clade</taxon>
        <taxon>Candida</taxon>
    </lineage>
</organism>
<dbReference type="FunFam" id="3.30.565.10:FF:000065">
    <property type="entry name" value="[Pyruvate dehydrogenase (Acetyl-transferring)] kinase mitochondrial"/>
    <property type="match status" value="1"/>
</dbReference>
<comment type="catalytic activity">
    <reaction evidence="7">
        <text>L-seryl-[pyruvate dehydrogenase E1 alpha subunit] + ATP = O-phospho-L-seryl-[pyruvate dehydrogenase E1 alpha subunit] + ADP + H(+)</text>
        <dbReference type="Rhea" id="RHEA:23052"/>
        <dbReference type="Rhea" id="RHEA-COMP:13689"/>
        <dbReference type="Rhea" id="RHEA-COMP:13690"/>
        <dbReference type="ChEBI" id="CHEBI:15378"/>
        <dbReference type="ChEBI" id="CHEBI:29999"/>
        <dbReference type="ChEBI" id="CHEBI:30616"/>
        <dbReference type="ChEBI" id="CHEBI:83421"/>
        <dbReference type="ChEBI" id="CHEBI:456216"/>
        <dbReference type="EC" id="2.7.11.2"/>
    </reaction>
</comment>
<dbReference type="InterPro" id="IPR003594">
    <property type="entry name" value="HATPase_dom"/>
</dbReference>
<evidence type="ECO:0000256" key="8">
    <source>
        <dbReference type="RuleBase" id="RU366032"/>
    </source>
</evidence>
<evidence type="ECO:0000256" key="3">
    <source>
        <dbReference type="ARBA" id="ARBA00022741"/>
    </source>
</evidence>
<accession>A0A9W4TT88</accession>
<keyword evidence="11" id="KW-1185">Reference proteome</keyword>
<dbReference type="SUPFAM" id="SSF69012">
    <property type="entry name" value="alpha-ketoacid dehydrogenase kinase, N-terminal domain"/>
    <property type="match status" value="1"/>
</dbReference>
<dbReference type="SMART" id="SM00387">
    <property type="entry name" value="HATPase_c"/>
    <property type="match status" value="1"/>
</dbReference>
<dbReference type="Gene3D" id="3.30.565.10">
    <property type="entry name" value="Histidine kinase-like ATPase, C-terminal domain"/>
    <property type="match status" value="1"/>
</dbReference>
<evidence type="ECO:0000313" key="11">
    <source>
        <dbReference type="Proteomes" id="UP001152885"/>
    </source>
</evidence>
<keyword evidence="2 8" id="KW-0808">Transferase</keyword>
<dbReference type="EMBL" id="CANTUO010000001">
    <property type="protein sequence ID" value="CAI5756189.1"/>
    <property type="molecule type" value="Genomic_DNA"/>
</dbReference>
<gene>
    <name evidence="10" type="ORF">CANVERA_P0706</name>
</gene>
<dbReference type="InterPro" id="IPR036890">
    <property type="entry name" value="HATPase_C_sf"/>
</dbReference>
<dbReference type="SUPFAM" id="SSF55874">
    <property type="entry name" value="ATPase domain of HSP90 chaperone/DNA topoisomerase II/histidine kinase"/>
    <property type="match status" value="1"/>
</dbReference>
<dbReference type="PRINTS" id="PR00344">
    <property type="entry name" value="BCTRLSENSOR"/>
</dbReference>
<keyword evidence="6 8" id="KW-0496">Mitochondrion</keyword>
<dbReference type="GO" id="GO:0005524">
    <property type="term" value="F:ATP binding"/>
    <property type="evidence" value="ECO:0007669"/>
    <property type="project" value="UniProtKB-UniRule"/>
</dbReference>
<dbReference type="PANTHER" id="PTHR11947:SF3">
    <property type="entry name" value="[PYRUVATE DEHYDROGENASE (ACETYL-TRANSFERRING)] KINASE, MITOCHONDRIAL"/>
    <property type="match status" value="1"/>
</dbReference>
<evidence type="ECO:0000256" key="6">
    <source>
        <dbReference type="ARBA" id="ARBA00023128"/>
    </source>
</evidence>
<dbReference type="InterPro" id="IPR004358">
    <property type="entry name" value="Sig_transdc_His_kin-like_C"/>
</dbReference>
<dbReference type="PANTHER" id="PTHR11947">
    <property type="entry name" value="PYRUVATE DEHYDROGENASE KINASE"/>
    <property type="match status" value="1"/>
</dbReference>
<evidence type="ECO:0000256" key="1">
    <source>
        <dbReference type="ARBA" id="ARBA00006155"/>
    </source>
</evidence>
<dbReference type="Gene3D" id="1.20.140.20">
    <property type="entry name" value="Alpha-ketoacid/pyruvate dehydrogenase kinase, N-terminal domain"/>
    <property type="match status" value="2"/>
</dbReference>
<proteinExistence type="inferred from homology"/>
<dbReference type="InterPro" id="IPR039028">
    <property type="entry name" value="BCKD/PDK"/>
</dbReference>
<sequence>MGTGWELTQSLKDKIFKYASFNQTPVSLRQMVQFGPTPSPGSIFLASKFIVEELPIRLAKKVKDLENAPLNLNQSPSTIKVKNWYAQSFQELTELKKPVIDEKLQKLLYQNVSSHLQSLNNIDSEGSPHIKQEIHKIPESYDDNPAINNIFSDDGIVVRHHHHHHKISRTRTNDKLNDNTISRTESPTYGMTYFQPCPTNIIWPKEVYDYNKSVREALEKIKKRHDATVATMAQGVQEWKNVHKTVIVNSRIQTFLDRFYMSRIGIRMLIGQHIALNMAQNSPTKQRLSTLINGSQGTTKKPRSNYVGVICTDCNVGEIAEDAIETAKYICEEYYGLFEAPKIQLIAPHQDINFMYVPGHLIHMLFETLKNSLRATIEFHTSKLKQKLIDENPNLKWEEIDLNDLEFPPIKVIISEGSEDIAIKISDEGGGIPRSSLPLIWTYLYTTVDETPKLEPEYNQTSFKAPMAGFGYGLPISRLYAQYFGGDLKLISMEGYGTDVYLHLNRLSSSNEPLP</sequence>
<dbReference type="InterPro" id="IPR005467">
    <property type="entry name" value="His_kinase_dom"/>
</dbReference>
<dbReference type="EC" id="2.7.11.-" evidence="8"/>
<keyword evidence="4 8" id="KW-0418">Kinase</keyword>
<dbReference type="GO" id="GO:0004740">
    <property type="term" value="F:pyruvate dehydrogenase (acetyl-transferring) kinase activity"/>
    <property type="evidence" value="ECO:0007669"/>
    <property type="project" value="UniProtKB-EC"/>
</dbReference>
<evidence type="ECO:0000256" key="5">
    <source>
        <dbReference type="ARBA" id="ARBA00022840"/>
    </source>
</evidence>
<dbReference type="GO" id="GO:0010906">
    <property type="term" value="P:regulation of glucose metabolic process"/>
    <property type="evidence" value="ECO:0007669"/>
    <property type="project" value="TreeGrafter"/>
</dbReference>
<dbReference type="Pfam" id="PF10436">
    <property type="entry name" value="BCDHK_Adom3"/>
    <property type="match status" value="1"/>
</dbReference>
<dbReference type="InterPro" id="IPR036784">
    <property type="entry name" value="AK/P_DHK_N_sf"/>
</dbReference>
<evidence type="ECO:0000313" key="10">
    <source>
        <dbReference type="EMBL" id="CAI5756189.1"/>
    </source>
</evidence>
<dbReference type="Pfam" id="PF02518">
    <property type="entry name" value="HATPase_c"/>
    <property type="match status" value="1"/>
</dbReference>
<name>A0A9W4TT88_9ASCO</name>
<dbReference type="PROSITE" id="PS50109">
    <property type="entry name" value="HIS_KIN"/>
    <property type="match status" value="1"/>
</dbReference>
<dbReference type="OrthoDB" id="241648at2759"/>
<evidence type="ECO:0000259" key="9">
    <source>
        <dbReference type="PROSITE" id="PS50109"/>
    </source>
</evidence>
<evidence type="ECO:0000256" key="7">
    <source>
        <dbReference type="ARBA" id="ARBA00048201"/>
    </source>
</evidence>
<keyword evidence="3 8" id="KW-0547">Nucleotide-binding</keyword>
<dbReference type="AlphaFoldDB" id="A0A9W4TT88"/>
<dbReference type="GO" id="GO:0005759">
    <property type="term" value="C:mitochondrial matrix"/>
    <property type="evidence" value="ECO:0007669"/>
    <property type="project" value="UniProtKB-SubCell"/>
</dbReference>
<dbReference type="Proteomes" id="UP001152885">
    <property type="component" value="Unassembled WGS sequence"/>
</dbReference>
<comment type="subcellular location">
    <subcellularLocation>
        <location evidence="8">Mitochondrion matrix</location>
    </subcellularLocation>
</comment>
<dbReference type="CDD" id="cd16929">
    <property type="entry name" value="HATPase_PDK-like"/>
    <property type="match status" value="1"/>
</dbReference>
<dbReference type="InterPro" id="IPR018955">
    <property type="entry name" value="BCDHK/PDK_N"/>
</dbReference>
<evidence type="ECO:0000256" key="4">
    <source>
        <dbReference type="ARBA" id="ARBA00022777"/>
    </source>
</evidence>
<comment type="caution">
    <text evidence="10">The sequence shown here is derived from an EMBL/GenBank/DDBJ whole genome shotgun (WGS) entry which is preliminary data.</text>
</comment>
<protein>
    <recommendedName>
        <fullName evidence="8">Protein-serine/threonine kinase</fullName>
        <ecNumber evidence="8">2.7.11.-</ecNumber>
    </recommendedName>
</protein>
<feature type="domain" description="Histidine kinase" evidence="9">
    <location>
        <begin position="361"/>
        <end position="508"/>
    </location>
</feature>
<keyword evidence="5 8" id="KW-0067">ATP-binding</keyword>